<protein>
    <submittedName>
        <fullName evidence="2">Uncharacterized protein</fullName>
    </submittedName>
</protein>
<evidence type="ECO:0000313" key="3">
    <source>
        <dbReference type="Proteomes" id="UP000556436"/>
    </source>
</evidence>
<organism evidence="2 3">
    <name type="scientific">Streptomyces netropsis</name>
    <name type="common">Streptoverticillium netropsis</name>
    <dbReference type="NCBI Taxonomy" id="55404"/>
    <lineage>
        <taxon>Bacteria</taxon>
        <taxon>Bacillati</taxon>
        <taxon>Actinomycetota</taxon>
        <taxon>Actinomycetes</taxon>
        <taxon>Kitasatosporales</taxon>
        <taxon>Streptomycetaceae</taxon>
        <taxon>Streptomyces</taxon>
    </lineage>
</organism>
<dbReference type="AlphaFoldDB" id="A0A7W7PDF1"/>
<sequence length="39" mass="4010">MVPILVASREKILDRAAYDSADGSKLDDAPGAEPQPAAA</sequence>
<evidence type="ECO:0000313" key="2">
    <source>
        <dbReference type="EMBL" id="MBB4886701.1"/>
    </source>
</evidence>
<gene>
    <name evidence="2" type="ORF">FHS38_002746</name>
</gene>
<feature type="compositionally biased region" description="Basic and acidic residues" evidence="1">
    <location>
        <begin position="18"/>
        <end position="28"/>
    </location>
</feature>
<name>A0A7W7PDF1_STRNE</name>
<feature type="region of interest" description="Disordered" evidence="1">
    <location>
        <begin position="18"/>
        <end position="39"/>
    </location>
</feature>
<dbReference type="EMBL" id="JACHJG010000005">
    <property type="protein sequence ID" value="MBB4886701.1"/>
    <property type="molecule type" value="Genomic_DNA"/>
</dbReference>
<reference evidence="2 3" key="1">
    <citation type="submission" date="2020-08" db="EMBL/GenBank/DDBJ databases">
        <title>Genomic Encyclopedia of Type Strains, Phase III (KMG-III): the genomes of soil and plant-associated and newly described type strains.</title>
        <authorList>
            <person name="Whitman W."/>
        </authorList>
    </citation>
    <scope>NUCLEOTIDE SEQUENCE [LARGE SCALE GENOMIC DNA]</scope>
    <source>
        <strain evidence="2 3">CECT 3265</strain>
    </source>
</reference>
<dbReference type="Proteomes" id="UP000556436">
    <property type="component" value="Unassembled WGS sequence"/>
</dbReference>
<evidence type="ECO:0000256" key="1">
    <source>
        <dbReference type="SAM" id="MobiDB-lite"/>
    </source>
</evidence>
<comment type="caution">
    <text evidence="2">The sequence shown here is derived from an EMBL/GenBank/DDBJ whole genome shotgun (WGS) entry which is preliminary data.</text>
</comment>
<proteinExistence type="predicted"/>
<accession>A0A7W7PDF1</accession>
<keyword evidence="3" id="KW-1185">Reference proteome</keyword>